<evidence type="ECO:0000259" key="1">
    <source>
        <dbReference type="PROSITE" id="PS50819"/>
    </source>
</evidence>
<dbReference type="InterPro" id="IPR004860">
    <property type="entry name" value="LAGLIDADG_dom"/>
</dbReference>
<proteinExistence type="predicted"/>
<reference evidence="3" key="1">
    <citation type="journal article" date="2020" name="bioRxiv">
        <title>A rank-normalized archaeal taxonomy based on genome phylogeny resolves widespread incomplete and uneven classifications.</title>
        <authorList>
            <person name="Rinke C."/>
            <person name="Chuvochina M."/>
            <person name="Mussig A.J."/>
            <person name="Chaumeil P.-A."/>
            <person name="Waite D.W."/>
            <person name="Whitman W.B."/>
            <person name="Parks D.H."/>
            <person name="Hugenholtz P."/>
        </authorList>
    </citation>
    <scope>NUCLEOTIDE SEQUENCE [LARGE SCALE GENOMIC DNA]</scope>
</reference>
<dbReference type="Proteomes" id="UP000590964">
    <property type="component" value="Unassembled WGS sequence"/>
</dbReference>
<organism evidence="2 3">
    <name type="scientific">Candidatus Iainarchaeum sp</name>
    <dbReference type="NCBI Taxonomy" id="3101447"/>
    <lineage>
        <taxon>Archaea</taxon>
        <taxon>Candidatus Iainarchaeota</taxon>
        <taxon>Candidatus Iainarchaeia</taxon>
        <taxon>Candidatus Iainarchaeales</taxon>
        <taxon>Candidatus Iainarchaeaceae</taxon>
        <taxon>Candidatus Iainarchaeum</taxon>
    </lineage>
</organism>
<sequence>MFEKLLSFLPAERQDFFSGKVFKKAKNWGAAKGGRVLFEKYPEEFKKRRENGLKKLKELGIAGGKIKSEIDKNIPLSEELCEFVGAFIGDGFLGGMKTVGISGNSDLDKEYLGFQMKNINLLFGLEGKIFKRTNSKSVELRFNSKRFCEFMIDRFGFPKGVKTYTVKIPEEILNSEEKFVFAAIRGIFDTDGCVFLDRRKIYKKPYPRISLQIVSKNLAEQLFVVLSRTFSVYKGFNASRQSHYIEVYGIEQLQKWMRLIGFSNERNLRKVREASGETRTRDLLITNQLRYYCATEA</sequence>
<evidence type="ECO:0000313" key="2">
    <source>
        <dbReference type="EMBL" id="HIH21426.1"/>
    </source>
</evidence>
<dbReference type="InterPro" id="IPR027434">
    <property type="entry name" value="Homing_endonucl"/>
</dbReference>
<protein>
    <recommendedName>
        <fullName evidence="1">DOD-type homing endonuclease domain-containing protein</fullName>
    </recommendedName>
</protein>
<gene>
    <name evidence="2" type="ORF">HA222_02035</name>
</gene>
<evidence type="ECO:0000313" key="3">
    <source>
        <dbReference type="Proteomes" id="UP000590964"/>
    </source>
</evidence>
<dbReference type="AlphaFoldDB" id="A0A7J4K1N2"/>
<dbReference type="Pfam" id="PF14528">
    <property type="entry name" value="LAGLIDADG_3"/>
    <property type="match status" value="1"/>
</dbReference>
<dbReference type="GO" id="GO:0004519">
    <property type="term" value="F:endonuclease activity"/>
    <property type="evidence" value="ECO:0007669"/>
    <property type="project" value="InterPro"/>
</dbReference>
<dbReference type="PROSITE" id="PS50819">
    <property type="entry name" value="INTEIN_ENDONUCLEASE"/>
    <property type="match status" value="1"/>
</dbReference>
<feature type="domain" description="DOD-type homing endonuclease" evidence="1">
    <location>
        <begin position="83"/>
        <end position="226"/>
    </location>
</feature>
<dbReference type="InterPro" id="IPR004042">
    <property type="entry name" value="Intein_endonuc_central"/>
</dbReference>
<name>A0A7J4K1N2_9ARCH</name>
<dbReference type="Gene3D" id="3.10.28.10">
    <property type="entry name" value="Homing endonucleases"/>
    <property type="match status" value="1"/>
</dbReference>
<accession>A0A7J4K1N2</accession>
<dbReference type="SUPFAM" id="SSF55608">
    <property type="entry name" value="Homing endonucleases"/>
    <property type="match status" value="1"/>
</dbReference>
<comment type="caution">
    <text evidence="2">The sequence shown here is derived from an EMBL/GenBank/DDBJ whole genome shotgun (WGS) entry which is preliminary data.</text>
</comment>
<dbReference type="EMBL" id="DUFW01000029">
    <property type="protein sequence ID" value="HIH21426.1"/>
    <property type="molecule type" value="Genomic_DNA"/>
</dbReference>